<dbReference type="OrthoDB" id="8589964at2"/>
<dbReference type="AlphaFoldDB" id="A0A192A7B6"/>
<evidence type="ECO:0000313" key="1">
    <source>
        <dbReference type="EMBL" id="ANJ76192.1"/>
    </source>
</evidence>
<reference evidence="2" key="1">
    <citation type="submission" date="2016-06" db="EMBL/GenBank/DDBJ databases">
        <authorList>
            <person name="Xu Y."/>
            <person name="Nagy A."/>
            <person name="Yan X."/>
            <person name="Kim S.W."/>
            <person name="Haley B."/>
            <person name="Liu N.T."/>
            <person name="Nou X."/>
        </authorList>
    </citation>
    <scope>NUCLEOTIDE SEQUENCE [LARGE SCALE GENOMIC DNA]</scope>
    <source>
        <strain evidence="2">ATCC 49129</strain>
    </source>
</reference>
<dbReference type="Proteomes" id="UP000078572">
    <property type="component" value="Chromosome 2"/>
</dbReference>
<name>A0A192A7B6_9RALS</name>
<dbReference type="EMBL" id="CP016023">
    <property type="protein sequence ID" value="ANJ76192.1"/>
    <property type="molecule type" value="Genomic_DNA"/>
</dbReference>
<proteinExistence type="predicted"/>
<dbReference type="STRING" id="190721.ACS15_5286"/>
<accession>A0A192A7B6</accession>
<protein>
    <submittedName>
        <fullName evidence="1">Uncharacterized protein</fullName>
    </submittedName>
</protein>
<sequence length="173" mass="19733">MVRNWIAIVVGVVLSTSALADSRAEKVQKLMEAQGLVKMFDQSLASGREYGRKQADQMMTQMLSGLNPDATYRKRFQEVMDTFMSDLQPPWGAKEYVQTWGQVFGAKFTDAELDQLIAFYSSPLGQKEVVASRDAMPAFAQVFRERYKPIQERATAQFVERMKLIAKECRCNR</sequence>
<evidence type="ECO:0000313" key="2">
    <source>
        <dbReference type="Proteomes" id="UP000078572"/>
    </source>
</evidence>
<dbReference type="InterPro" id="IPR018637">
    <property type="entry name" value="DUF2059"/>
</dbReference>
<gene>
    <name evidence="1" type="ORF">A9Y76_24310</name>
</gene>
<organism evidence="1 2">
    <name type="scientific">Ralstonia insidiosa</name>
    <dbReference type="NCBI Taxonomy" id="190721"/>
    <lineage>
        <taxon>Bacteria</taxon>
        <taxon>Pseudomonadati</taxon>
        <taxon>Pseudomonadota</taxon>
        <taxon>Betaproteobacteria</taxon>
        <taxon>Burkholderiales</taxon>
        <taxon>Burkholderiaceae</taxon>
        <taxon>Ralstonia</taxon>
    </lineage>
</organism>
<keyword evidence="2" id="KW-1185">Reference proteome</keyword>
<dbReference type="Pfam" id="PF09832">
    <property type="entry name" value="DUF2059"/>
    <property type="match status" value="1"/>
</dbReference>